<feature type="region of interest" description="Disordered" evidence="1">
    <location>
        <begin position="62"/>
        <end position="173"/>
    </location>
</feature>
<accession>A0ABM2A117</accession>
<reference evidence="3" key="1">
    <citation type="journal article" date="2015" name="Proc. Natl. Acad. Sci. U.S.A.">
        <title>Genome sequence of the Asian Tiger mosquito, Aedes albopictus, reveals insights into its biology, genetics, and evolution.</title>
        <authorList>
            <person name="Chen X.G."/>
            <person name="Jiang X."/>
            <person name="Gu J."/>
            <person name="Xu M."/>
            <person name="Wu Y."/>
            <person name="Deng Y."/>
            <person name="Zhang C."/>
            <person name="Bonizzoni M."/>
            <person name="Dermauw W."/>
            <person name="Vontas J."/>
            <person name="Armbruster P."/>
            <person name="Huang X."/>
            <person name="Yang Y."/>
            <person name="Zhang H."/>
            <person name="He W."/>
            <person name="Peng H."/>
            <person name="Liu Y."/>
            <person name="Wu K."/>
            <person name="Chen J."/>
            <person name="Lirakis M."/>
            <person name="Topalis P."/>
            <person name="Van Leeuwen T."/>
            <person name="Hall A.B."/>
            <person name="Jiang X."/>
            <person name="Thorpe C."/>
            <person name="Mueller R.L."/>
            <person name="Sun C."/>
            <person name="Waterhouse R.M."/>
            <person name="Yan G."/>
            <person name="Tu Z.J."/>
            <person name="Fang X."/>
            <person name="James A.A."/>
        </authorList>
    </citation>
    <scope>NUCLEOTIDE SEQUENCE [LARGE SCALE GENOMIC DNA]</scope>
    <source>
        <strain evidence="3">Foshan</strain>
    </source>
</reference>
<dbReference type="Proteomes" id="UP000069940">
    <property type="component" value="Unassembled WGS sequence"/>
</dbReference>
<dbReference type="RefSeq" id="XP_062710367.1">
    <property type="nucleotide sequence ID" value="XM_062854383.1"/>
</dbReference>
<proteinExistence type="predicted"/>
<feature type="compositionally biased region" description="Low complexity" evidence="1">
    <location>
        <begin position="150"/>
        <end position="160"/>
    </location>
</feature>
<organism evidence="2 3">
    <name type="scientific">Aedes albopictus</name>
    <name type="common">Asian tiger mosquito</name>
    <name type="synonym">Stegomyia albopicta</name>
    <dbReference type="NCBI Taxonomy" id="7160"/>
    <lineage>
        <taxon>Eukaryota</taxon>
        <taxon>Metazoa</taxon>
        <taxon>Ecdysozoa</taxon>
        <taxon>Arthropoda</taxon>
        <taxon>Hexapoda</taxon>
        <taxon>Insecta</taxon>
        <taxon>Pterygota</taxon>
        <taxon>Neoptera</taxon>
        <taxon>Endopterygota</taxon>
        <taxon>Diptera</taxon>
        <taxon>Nematocera</taxon>
        <taxon>Culicoidea</taxon>
        <taxon>Culicidae</taxon>
        <taxon>Culicinae</taxon>
        <taxon>Aedini</taxon>
        <taxon>Aedes</taxon>
        <taxon>Stegomyia</taxon>
    </lineage>
</organism>
<evidence type="ECO:0000313" key="2">
    <source>
        <dbReference type="EnsemblMetazoa" id="AALFPA23_023445.P34893"/>
    </source>
</evidence>
<evidence type="ECO:0000313" key="3">
    <source>
        <dbReference type="Proteomes" id="UP000069940"/>
    </source>
</evidence>
<name>A0ABM2A117_AEDAL</name>
<dbReference type="GeneID" id="134288708"/>
<evidence type="ECO:0000256" key="1">
    <source>
        <dbReference type="SAM" id="MobiDB-lite"/>
    </source>
</evidence>
<protein>
    <submittedName>
        <fullName evidence="2">Uncharacterized protein</fullName>
    </submittedName>
</protein>
<sequence>MGSSSKNASTINSVALPINVNDNQANFNHDVGYTKVNQPRNRYPNMTKWDNRLQPQNNAITLGNAQTPTAGQHTEGVRSNAQGEATSTKHIKIRDNWTSGAKLEHPRKQTDITNAPRPQQQPSPSRKIRSNDPQSRTRLDPNRGHADQNRPSSSSVPPRSTNYITETRASNRERRKVGCFQCTIL</sequence>
<feature type="compositionally biased region" description="Low complexity" evidence="1">
    <location>
        <begin position="116"/>
        <end position="125"/>
    </location>
</feature>
<reference evidence="2" key="2">
    <citation type="submission" date="2025-05" db="UniProtKB">
        <authorList>
            <consortium name="EnsemblMetazoa"/>
        </authorList>
    </citation>
    <scope>IDENTIFICATION</scope>
    <source>
        <strain evidence="2">Foshan</strain>
    </source>
</reference>
<feature type="compositionally biased region" description="Basic and acidic residues" evidence="1">
    <location>
        <begin position="135"/>
        <end position="148"/>
    </location>
</feature>
<feature type="compositionally biased region" description="Polar residues" evidence="1">
    <location>
        <begin position="62"/>
        <end position="88"/>
    </location>
</feature>
<dbReference type="EnsemblMetazoa" id="AALFPA23_023445.R34893">
    <property type="protein sequence ID" value="AALFPA23_023445.P34893"/>
    <property type="gene ID" value="AALFPA23_023445"/>
</dbReference>
<keyword evidence="3" id="KW-1185">Reference proteome</keyword>